<dbReference type="Pfam" id="PF01594">
    <property type="entry name" value="AI-2E_transport"/>
    <property type="match status" value="1"/>
</dbReference>
<evidence type="ECO:0000256" key="6">
    <source>
        <dbReference type="SAM" id="Phobius"/>
    </source>
</evidence>
<comment type="subcellular location">
    <subcellularLocation>
        <location evidence="1">Membrane</location>
        <topology evidence="1">Multi-pass membrane protein</topology>
    </subcellularLocation>
</comment>
<feature type="transmembrane region" description="Helical" evidence="6">
    <location>
        <begin position="39"/>
        <end position="57"/>
    </location>
</feature>
<sequence length="401" mass="45314">MKPSIWRMRIVLGYNGNRIQTLIFRRRDLVLDRKIGNQLLRLLFVVSMTVLGGLLLWLSFPFIYPFLLGWLLAYALNPLVRFLHNRARFPRWLAVTVTLLLFASAMITILSAVVVRLVEEISNLSVSLQDIVTWVEKSFDDLLSRPDIQNLMTRINDFYQQNPDYKETIDTSISDTAQAVTQAGTGFVSLFFSGIVHILYSLPAVATIAIVVLLASFFISKDWNRYMLRMKEWFPKTMMRRIGSVWKDLQHALFGYLRAQLIMISITAIVVIIGLLILGVKNPLSIGLLIGFVDLLPYLGVGAAMVPWLAYEFLIGEWQLGTGLSILYGVILIARQFIEPKVLASSVGLDPLPTLIAMFIGLKLFGIFGLIIGPIIVVVLMACHRANLFRDLAKYIQYGSR</sequence>
<dbReference type="InterPro" id="IPR002549">
    <property type="entry name" value="AI-2E-like"/>
</dbReference>
<feature type="transmembrane region" description="Helical" evidence="6">
    <location>
        <begin position="286"/>
        <end position="311"/>
    </location>
</feature>
<feature type="transmembrane region" description="Helical" evidence="6">
    <location>
        <begin position="318"/>
        <end position="338"/>
    </location>
</feature>
<keyword evidence="4 6" id="KW-1133">Transmembrane helix</keyword>
<name>A0A3D9I4B8_9BACL</name>
<evidence type="ECO:0000313" key="8">
    <source>
        <dbReference type="Proteomes" id="UP000256869"/>
    </source>
</evidence>
<dbReference type="GO" id="GO:0055085">
    <property type="term" value="P:transmembrane transport"/>
    <property type="evidence" value="ECO:0007669"/>
    <property type="project" value="TreeGrafter"/>
</dbReference>
<keyword evidence="5 6" id="KW-0472">Membrane</keyword>
<dbReference type="PANTHER" id="PTHR21716:SF68">
    <property type="entry name" value="TRANSPORT PROTEIN YTVI-RELATED"/>
    <property type="match status" value="1"/>
</dbReference>
<evidence type="ECO:0000256" key="5">
    <source>
        <dbReference type="ARBA" id="ARBA00023136"/>
    </source>
</evidence>
<keyword evidence="8" id="KW-1185">Reference proteome</keyword>
<evidence type="ECO:0000256" key="2">
    <source>
        <dbReference type="ARBA" id="ARBA00009773"/>
    </source>
</evidence>
<protein>
    <submittedName>
        <fullName evidence="7">Sporulation integral membrane protein YtvI</fullName>
    </submittedName>
</protein>
<proteinExistence type="inferred from homology"/>
<feature type="transmembrane region" description="Helical" evidence="6">
    <location>
        <begin position="198"/>
        <end position="220"/>
    </location>
</feature>
<comment type="caution">
    <text evidence="7">The sequence shown here is derived from an EMBL/GenBank/DDBJ whole genome shotgun (WGS) entry which is preliminary data.</text>
</comment>
<feature type="transmembrane region" description="Helical" evidence="6">
    <location>
        <begin position="358"/>
        <end position="382"/>
    </location>
</feature>
<organism evidence="7 8">
    <name type="scientific">Cohnella lupini</name>
    <dbReference type="NCBI Taxonomy" id="1294267"/>
    <lineage>
        <taxon>Bacteria</taxon>
        <taxon>Bacillati</taxon>
        <taxon>Bacillota</taxon>
        <taxon>Bacilli</taxon>
        <taxon>Bacillales</taxon>
        <taxon>Paenibacillaceae</taxon>
        <taxon>Cohnella</taxon>
    </lineage>
</organism>
<feature type="transmembrane region" description="Helical" evidence="6">
    <location>
        <begin position="92"/>
        <end position="118"/>
    </location>
</feature>
<feature type="transmembrane region" description="Helical" evidence="6">
    <location>
        <begin position="63"/>
        <end position="80"/>
    </location>
</feature>
<evidence type="ECO:0000256" key="3">
    <source>
        <dbReference type="ARBA" id="ARBA00022692"/>
    </source>
</evidence>
<dbReference type="NCBIfam" id="TIGR02872">
    <property type="entry name" value="spore_ytvI"/>
    <property type="match status" value="1"/>
</dbReference>
<reference evidence="7 8" key="1">
    <citation type="submission" date="2018-07" db="EMBL/GenBank/DDBJ databases">
        <title>Genomic Encyclopedia of Type Strains, Phase III (KMG-III): the genomes of soil and plant-associated and newly described type strains.</title>
        <authorList>
            <person name="Whitman W."/>
        </authorList>
    </citation>
    <scope>NUCLEOTIDE SEQUENCE [LARGE SCALE GENOMIC DNA]</scope>
    <source>
        <strain evidence="7 8">CECT 8236</strain>
    </source>
</reference>
<dbReference type="AlphaFoldDB" id="A0A3D9I4B8"/>
<feature type="transmembrane region" description="Helical" evidence="6">
    <location>
        <begin position="261"/>
        <end position="280"/>
    </location>
</feature>
<accession>A0A3D9I4B8</accession>
<dbReference type="PANTHER" id="PTHR21716">
    <property type="entry name" value="TRANSMEMBRANE PROTEIN"/>
    <property type="match status" value="1"/>
</dbReference>
<comment type="similarity">
    <text evidence="2">Belongs to the autoinducer-2 exporter (AI-2E) (TC 2.A.86) family.</text>
</comment>
<evidence type="ECO:0000256" key="1">
    <source>
        <dbReference type="ARBA" id="ARBA00004141"/>
    </source>
</evidence>
<evidence type="ECO:0000313" key="7">
    <source>
        <dbReference type="EMBL" id="RED56584.1"/>
    </source>
</evidence>
<dbReference type="Proteomes" id="UP000256869">
    <property type="component" value="Unassembled WGS sequence"/>
</dbReference>
<dbReference type="GO" id="GO:0016020">
    <property type="term" value="C:membrane"/>
    <property type="evidence" value="ECO:0007669"/>
    <property type="project" value="UniProtKB-SubCell"/>
</dbReference>
<keyword evidence="3 6" id="KW-0812">Transmembrane</keyword>
<evidence type="ECO:0000256" key="4">
    <source>
        <dbReference type="ARBA" id="ARBA00022989"/>
    </source>
</evidence>
<dbReference type="InterPro" id="IPR014227">
    <property type="entry name" value="YtvI-like"/>
</dbReference>
<dbReference type="EMBL" id="QRDY01000013">
    <property type="protein sequence ID" value="RED56584.1"/>
    <property type="molecule type" value="Genomic_DNA"/>
</dbReference>
<gene>
    <name evidence="7" type="ORF">DFP95_11357</name>
</gene>